<keyword evidence="4" id="KW-1185">Reference proteome</keyword>
<proteinExistence type="inferred from homology"/>
<reference evidence="4" key="1">
    <citation type="submission" date="2020-12" db="EMBL/GenBank/DDBJ databases">
        <title>Hymenobacter sp.</title>
        <authorList>
            <person name="Kim M.K."/>
        </authorList>
    </citation>
    <scope>NUCLEOTIDE SEQUENCE [LARGE SCALE GENOMIC DNA]</scope>
    <source>
        <strain evidence="4">BT553</strain>
    </source>
</reference>
<evidence type="ECO:0000259" key="2">
    <source>
        <dbReference type="PROSITE" id="PS50164"/>
    </source>
</evidence>
<accession>A0ABS0XQS2</accession>
<dbReference type="Gene3D" id="3.40.1440.10">
    <property type="entry name" value="GIY-YIG endonuclease"/>
    <property type="match status" value="1"/>
</dbReference>
<dbReference type="Pfam" id="PF01541">
    <property type="entry name" value="GIY-YIG"/>
    <property type="match status" value="1"/>
</dbReference>
<dbReference type="EMBL" id="JAELXS010000005">
    <property type="protein sequence ID" value="MBJ6122088.1"/>
    <property type="molecule type" value="Genomic_DNA"/>
</dbReference>
<dbReference type="SUPFAM" id="SSF82771">
    <property type="entry name" value="GIY-YIG endonuclease"/>
    <property type="match status" value="1"/>
</dbReference>
<dbReference type="PANTHER" id="PTHR34477">
    <property type="entry name" value="UPF0213 PROTEIN YHBQ"/>
    <property type="match status" value="1"/>
</dbReference>
<dbReference type="InterPro" id="IPR050190">
    <property type="entry name" value="UPF0213_domain"/>
</dbReference>
<dbReference type="InterPro" id="IPR000305">
    <property type="entry name" value="GIY-YIG_endonuc"/>
</dbReference>
<dbReference type="RefSeq" id="WP_199037491.1">
    <property type="nucleotide sequence ID" value="NZ_JAELXS010000005.1"/>
</dbReference>
<evidence type="ECO:0000313" key="3">
    <source>
        <dbReference type="EMBL" id="MBJ6122088.1"/>
    </source>
</evidence>
<dbReference type="PANTHER" id="PTHR34477:SF5">
    <property type="entry name" value="BSL5627 PROTEIN"/>
    <property type="match status" value="1"/>
</dbReference>
<gene>
    <name evidence="3" type="ORF">JAO74_09820</name>
</gene>
<protein>
    <submittedName>
        <fullName evidence="3">GIY-YIG nuclease family protein</fullName>
    </submittedName>
</protein>
<name>A0ABS0XQS2_9SPHN</name>
<dbReference type="InterPro" id="IPR035901">
    <property type="entry name" value="GIY-YIG_endonuc_sf"/>
</dbReference>
<evidence type="ECO:0000313" key="4">
    <source>
        <dbReference type="Proteomes" id="UP000640426"/>
    </source>
</evidence>
<dbReference type="CDD" id="cd10448">
    <property type="entry name" value="GIY-YIG_unchar_3"/>
    <property type="match status" value="1"/>
</dbReference>
<sequence>MRETFQPCVYILASRRHGTLYIGVTSNLLARIVQHREGLIPGFTQRYGVRQLVWYEMHDTMDAAILREKRMKEWRRAWKIDLIEARNEQWDDLAIGFGLPRMATASAGV</sequence>
<dbReference type="Proteomes" id="UP000640426">
    <property type="component" value="Unassembled WGS sequence"/>
</dbReference>
<dbReference type="PROSITE" id="PS50164">
    <property type="entry name" value="GIY_YIG"/>
    <property type="match status" value="1"/>
</dbReference>
<comment type="caution">
    <text evidence="3">The sequence shown here is derived from an EMBL/GenBank/DDBJ whole genome shotgun (WGS) entry which is preliminary data.</text>
</comment>
<organism evidence="3 4">
    <name type="scientific">Sphingomonas mollis</name>
    <dbReference type="NCBI Taxonomy" id="2795726"/>
    <lineage>
        <taxon>Bacteria</taxon>
        <taxon>Pseudomonadati</taxon>
        <taxon>Pseudomonadota</taxon>
        <taxon>Alphaproteobacteria</taxon>
        <taxon>Sphingomonadales</taxon>
        <taxon>Sphingomonadaceae</taxon>
        <taxon>Sphingomonas</taxon>
    </lineage>
</organism>
<comment type="similarity">
    <text evidence="1">Belongs to the UPF0213 family.</text>
</comment>
<feature type="domain" description="GIY-YIG" evidence="2">
    <location>
        <begin position="5"/>
        <end position="81"/>
    </location>
</feature>
<evidence type="ECO:0000256" key="1">
    <source>
        <dbReference type="ARBA" id="ARBA00007435"/>
    </source>
</evidence>